<accession>A0A368W0D5</accession>
<reference evidence="2 3" key="1">
    <citation type="submission" date="2018-07" db="EMBL/GenBank/DDBJ databases">
        <title>Genomic Encyclopedia of Type Strains, Phase III (KMG-III): the genomes of soil and plant-associated and newly described type strains.</title>
        <authorList>
            <person name="Whitman W."/>
        </authorList>
    </citation>
    <scope>NUCLEOTIDE SEQUENCE [LARGE SCALE GENOMIC DNA]</scope>
    <source>
        <strain evidence="2 3">CECT 8575</strain>
    </source>
</reference>
<evidence type="ECO:0000256" key="1">
    <source>
        <dbReference type="SAM" id="Phobius"/>
    </source>
</evidence>
<proteinExistence type="predicted"/>
<evidence type="ECO:0000313" key="3">
    <source>
        <dbReference type="Proteomes" id="UP000253495"/>
    </source>
</evidence>
<dbReference type="EMBL" id="QPJC01000002">
    <property type="protein sequence ID" value="RCW46041.1"/>
    <property type="molecule type" value="Genomic_DNA"/>
</dbReference>
<feature type="transmembrane region" description="Helical" evidence="1">
    <location>
        <begin position="7"/>
        <end position="27"/>
    </location>
</feature>
<protein>
    <submittedName>
        <fullName evidence="2">Uncharacterized protein</fullName>
    </submittedName>
</protein>
<dbReference type="AlphaFoldDB" id="A0A368W0D5"/>
<gene>
    <name evidence="2" type="ORF">DFQ14_102343</name>
</gene>
<comment type="caution">
    <text evidence="2">The sequence shown here is derived from an EMBL/GenBank/DDBJ whole genome shotgun (WGS) entry which is preliminary data.</text>
</comment>
<keyword evidence="1" id="KW-0812">Transmembrane</keyword>
<evidence type="ECO:0000313" key="2">
    <source>
        <dbReference type="EMBL" id="RCW46041.1"/>
    </source>
</evidence>
<keyword evidence="3" id="KW-1185">Reference proteome</keyword>
<organism evidence="2 3">
    <name type="scientific">Halopolyspora algeriensis</name>
    <dbReference type="NCBI Taxonomy" id="1500506"/>
    <lineage>
        <taxon>Bacteria</taxon>
        <taxon>Bacillati</taxon>
        <taxon>Actinomycetota</taxon>
        <taxon>Actinomycetes</taxon>
        <taxon>Actinomycetes incertae sedis</taxon>
        <taxon>Halopolyspora</taxon>
    </lineage>
</organism>
<dbReference type="RefSeq" id="WP_114451869.1">
    <property type="nucleotide sequence ID" value="NZ_QPJC01000002.1"/>
</dbReference>
<name>A0A368W0D5_9ACTN</name>
<keyword evidence="1" id="KW-1133">Transmembrane helix</keyword>
<feature type="transmembrane region" description="Helical" evidence="1">
    <location>
        <begin position="33"/>
        <end position="54"/>
    </location>
</feature>
<dbReference type="Proteomes" id="UP000253495">
    <property type="component" value="Unassembled WGS sequence"/>
</dbReference>
<keyword evidence="1" id="KW-0472">Membrane</keyword>
<sequence length="69" mass="7389">MTVRRLGFLAVRTAVFVVVAWILAVTTGWSMPAAVAVALTTAALVVQLAGMVWLRHRTQGSVTQNSAKH</sequence>